<keyword evidence="6" id="KW-1185">Reference proteome</keyword>
<organism evidence="7">
    <name type="scientific">Thrips palmi</name>
    <name type="common">Melon thrips</name>
    <dbReference type="NCBI Taxonomy" id="161013"/>
    <lineage>
        <taxon>Eukaryota</taxon>
        <taxon>Metazoa</taxon>
        <taxon>Ecdysozoa</taxon>
        <taxon>Arthropoda</taxon>
        <taxon>Hexapoda</taxon>
        <taxon>Insecta</taxon>
        <taxon>Pterygota</taxon>
        <taxon>Neoptera</taxon>
        <taxon>Paraneoptera</taxon>
        <taxon>Thysanoptera</taxon>
        <taxon>Terebrantia</taxon>
        <taxon>Thripoidea</taxon>
        <taxon>Thripidae</taxon>
        <taxon>Thrips</taxon>
    </lineage>
</organism>
<protein>
    <submittedName>
        <fullName evidence="7">Uncharacterized protein LOC117639357 isoform X1</fullName>
    </submittedName>
</protein>
<dbReference type="InParanoid" id="A0A6P8YAN6"/>
<feature type="domain" description="DH" evidence="5">
    <location>
        <begin position="210"/>
        <end position="393"/>
    </location>
</feature>
<feature type="region of interest" description="Disordered" evidence="3">
    <location>
        <begin position="931"/>
        <end position="951"/>
    </location>
</feature>
<dbReference type="KEGG" id="tpal:117639357"/>
<feature type="region of interest" description="Disordered" evidence="3">
    <location>
        <begin position="997"/>
        <end position="1021"/>
    </location>
</feature>
<feature type="region of interest" description="Disordered" evidence="3">
    <location>
        <begin position="757"/>
        <end position="794"/>
    </location>
</feature>
<feature type="compositionally biased region" description="Pro residues" evidence="3">
    <location>
        <begin position="1397"/>
        <end position="1406"/>
    </location>
</feature>
<feature type="compositionally biased region" description="Low complexity" evidence="3">
    <location>
        <begin position="711"/>
        <end position="733"/>
    </location>
</feature>
<dbReference type="SMART" id="SM00233">
    <property type="entry name" value="PH"/>
    <property type="match status" value="1"/>
</dbReference>
<feature type="region of interest" description="Disordered" evidence="3">
    <location>
        <begin position="63"/>
        <end position="101"/>
    </location>
</feature>
<dbReference type="PANTHER" id="PTHR45924">
    <property type="entry name" value="FI17866P1"/>
    <property type="match status" value="1"/>
</dbReference>
<dbReference type="GO" id="GO:0031267">
    <property type="term" value="F:small GTPase binding"/>
    <property type="evidence" value="ECO:0007669"/>
    <property type="project" value="TreeGrafter"/>
</dbReference>
<dbReference type="Pfam" id="PF00621">
    <property type="entry name" value="RhoGEF"/>
    <property type="match status" value="1"/>
</dbReference>
<dbReference type="Pfam" id="PF22697">
    <property type="entry name" value="SOS1_NGEF_PH"/>
    <property type="match status" value="1"/>
</dbReference>
<dbReference type="CDD" id="cd13243">
    <property type="entry name" value="PH_PLEKHG1_G2_G3"/>
    <property type="match status" value="1"/>
</dbReference>
<dbReference type="SUPFAM" id="SSF50729">
    <property type="entry name" value="PH domain-like"/>
    <property type="match status" value="1"/>
</dbReference>
<feature type="region of interest" description="Disordered" evidence="3">
    <location>
        <begin position="1325"/>
        <end position="1350"/>
    </location>
</feature>
<feature type="region of interest" description="Disordered" evidence="3">
    <location>
        <begin position="543"/>
        <end position="617"/>
    </location>
</feature>
<keyword evidence="2" id="KW-0344">Guanine-nucleotide releasing factor</keyword>
<accession>A0A6P8YAN6</accession>
<dbReference type="InterPro" id="IPR035899">
    <property type="entry name" value="DBL_dom_sf"/>
</dbReference>
<feature type="region of interest" description="Disordered" evidence="3">
    <location>
        <begin position="1494"/>
        <end position="1514"/>
    </location>
</feature>
<feature type="compositionally biased region" description="Low complexity" evidence="3">
    <location>
        <begin position="935"/>
        <end position="951"/>
    </location>
</feature>
<evidence type="ECO:0000256" key="3">
    <source>
        <dbReference type="SAM" id="MobiDB-lite"/>
    </source>
</evidence>
<feature type="compositionally biased region" description="Acidic residues" evidence="3">
    <location>
        <begin position="777"/>
        <end position="794"/>
    </location>
</feature>
<dbReference type="OrthoDB" id="1594986at2759"/>
<evidence type="ECO:0000259" key="4">
    <source>
        <dbReference type="PROSITE" id="PS50003"/>
    </source>
</evidence>
<evidence type="ECO:0000259" key="5">
    <source>
        <dbReference type="PROSITE" id="PS50010"/>
    </source>
</evidence>
<gene>
    <name evidence="7" type="primary">LOC117639357</name>
</gene>
<evidence type="ECO:0000313" key="6">
    <source>
        <dbReference type="Proteomes" id="UP000515158"/>
    </source>
</evidence>
<dbReference type="PANTHER" id="PTHR45924:SF2">
    <property type="entry name" value="FI17866P1"/>
    <property type="match status" value="1"/>
</dbReference>
<dbReference type="PROSITE" id="PS50010">
    <property type="entry name" value="DH_2"/>
    <property type="match status" value="1"/>
</dbReference>
<dbReference type="InterPro" id="IPR055251">
    <property type="entry name" value="SOS1_NGEF_PH"/>
</dbReference>
<dbReference type="PROSITE" id="PS50003">
    <property type="entry name" value="PH_DOMAIN"/>
    <property type="match status" value="1"/>
</dbReference>
<dbReference type="InterPro" id="IPR000219">
    <property type="entry name" value="DH_dom"/>
</dbReference>
<evidence type="ECO:0000313" key="7">
    <source>
        <dbReference type="RefSeq" id="XP_034230827.1"/>
    </source>
</evidence>
<reference evidence="7" key="1">
    <citation type="submission" date="2025-08" db="UniProtKB">
        <authorList>
            <consortium name="RefSeq"/>
        </authorList>
    </citation>
    <scope>IDENTIFICATION</scope>
    <source>
        <tissue evidence="7">Total insect</tissue>
    </source>
</reference>
<name>A0A6P8YAN6_THRPL</name>
<dbReference type="InterPro" id="IPR001849">
    <property type="entry name" value="PH_domain"/>
</dbReference>
<dbReference type="Proteomes" id="UP000515158">
    <property type="component" value="Unplaced"/>
</dbReference>
<dbReference type="Gene3D" id="1.20.900.10">
    <property type="entry name" value="Dbl homology (DH) domain"/>
    <property type="match status" value="1"/>
</dbReference>
<dbReference type="SUPFAM" id="SSF48065">
    <property type="entry name" value="DBL homology domain (DH-domain)"/>
    <property type="match status" value="1"/>
</dbReference>
<sequence length="1560" mass="167510">MCGNAAARGLFFRYPFVGALREFLRAYILPCKPTELVPTLLGMYDALVGRSEDAVDADATAGLPVGSAAHHPRTPTTSPTSACPPPGGGSGPGGGGRLDLDEETVLGVPRPLSVTSIASSSSSSSGTSSCGRQLGVAPKSSAYLASIESLDDTDDEEGLGKSASNSSQGSAGSGSGDSGVCSPCSPCSHLAPPLLQQGQSYRHPHPHLSFMDRVVMEIIETEGVYVRDLQQIIMGYLTVWRCRPDCALGAAQLDALFGNIQDVYHFNAQFLRQLEQCDLDPVQVARCFVRNNAGFSVYTEYCTNYPRTVGVLTELMRREGTVRLFRERQAALQHTLPLGSYLLKPVQRILKYHLLLQNIVKHSSCDRQGRDGYGDIVDALSTMTAIAHHINDMKRRHEHAVRVQEIQSLLYGWEGEDLTTFGELCAEGTFRMAGAKALRHVFLFDKMLLITKKKEEAILGFKAHIMCSNLMLIESVPGEPLSFHVIPFDNPRMQYTLQARTLEQKREWSMQLKRVILENYHAVIPSHARQLVMELGQNRADDAALADKVTPRRQHSAPEYLERRKQERERRKSETGLRYRLRRNRKSDADTIAESATRRGRRGSSSSREGEREDSLLSLADRTRDRFASWRRKSEPVGYLGASNGVANANKRPITIDLQDRVEDVPTPTPSPPPAATSTTTATARLAEDDLDDDQVPTATQTPAASQGSRPASPLTASTPLSSPTSTPSSQPSETIEQIVSQLLMQNREFQRILKKQQRQISLRHRITAPSSKAGETTDDDAEDDDLGEEEEESIYETLSALATVHHSAHRRSHLVECSNDEDDYVTLVCRADPKDEDDDDDQSRPCSRLDNKQDDEDSPPPTAPPRPRARLKRVAAKDGALGAAPRGVAPLGVTRQDSLQSLWERLRRSQRLGGKATSFGSFGTSVRRAASFTSQQSQHSQHSQHSQQSNSHFYVDTPCAVSGGLSGGLSGGSCQPITPAVWLKQQGPHLETAMALASSHKAGSLPRSFQVGPEGEALPGRSKETLRACILRSGRSCPDRPFTIASDKPSRLPSRLSMEDMERFERHHGLHGQGGDTTEDDSMTEYTATPNASLHELNVHPEYKIYRPTLPGISLRHVLAKLAAGLRGGATPTPAGSETASIDWEGERVLQRERRRVAAVVVKQYSKTLRRRIRNLIGDEQDGASVAAATSATSVGTAAAGTASTTTTTYAQGSSGLGARIASLTAESDYANPRLLFQFQHVRPSKKVAALLGVRPDSVLSVASAASAASSSNLTASTSASSSDGDKTSGFGGSVDAAPHRPMGLTGLGLPVPAAPLAVPDALADAQDAAEPPATTSSSSAEDAAGSDCSADSFYERSFEAMESVLESTDVFRDSAVFTDHDDCSLEESDDSSAPPRYPPPPPPQQEQSSDSPSASLAGETATALAATPTSATNSVRQQPRSKVPPPVPSKPKKHLRPSLGTGDLASIPMTSLVSRLSEVALPSPVLPAASTPAAPLAVPDQDDQCDSGSQYSAASTVMEGASCPGACPGGACPSGPTSKGWVKHVIGRLQGEAHLAHS</sequence>
<feature type="compositionally biased region" description="Polar residues" evidence="3">
    <location>
        <begin position="697"/>
        <end position="710"/>
    </location>
</feature>
<feature type="compositionally biased region" description="Low complexity" evidence="3">
    <location>
        <begin position="1274"/>
        <end position="1284"/>
    </location>
</feature>
<proteinExistence type="predicted"/>
<feature type="compositionally biased region" description="Low complexity" evidence="3">
    <location>
        <begin position="1407"/>
        <end position="1443"/>
    </location>
</feature>
<feature type="compositionally biased region" description="Basic residues" evidence="3">
    <location>
        <begin position="757"/>
        <end position="767"/>
    </location>
</feature>
<keyword evidence="1" id="KW-0597">Phosphoprotein</keyword>
<feature type="compositionally biased region" description="Basic and acidic residues" evidence="3">
    <location>
        <begin position="608"/>
        <end position="617"/>
    </location>
</feature>
<dbReference type="SMART" id="SM00325">
    <property type="entry name" value="RhoGEF"/>
    <property type="match status" value="1"/>
</dbReference>
<dbReference type="InterPro" id="IPR001331">
    <property type="entry name" value="GDS_CDC24_CS"/>
</dbReference>
<dbReference type="GO" id="GO:0035556">
    <property type="term" value="P:intracellular signal transduction"/>
    <property type="evidence" value="ECO:0007669"/>
    <property type="project" value="InterPro"/>
</dbReference>
<dbReference type="CDD" id="cd00160">
    <property type="entry name" value="RhoGEF"/>
    <property type="match status" value="1"/>
</dbReference>
<dbReference type="PROSITE" id="PS00741">
    <property type="entry name" value="DH_1"/>
    <property type="match status" value="1"/>
</dbReference>
<feature type="region of interest" description="Disordered" evidence="3">
    <location>
        <begin position="694"/>
        <end position="735"/>
    </location>
</feature>
<feature type="region of interest" description="Disordered" evidence="3">
    <location>
        <begin position="1274"/>
        <end position="1299"/>
    </location>
</feature>
<dbReference type="RefSeq" id="XP_034230827.1">
    <property type="nucleotide sequence ID" value="XM_034374936.1"/>
</dbReference>
<feature type="compositionally biased region" description="Low complexity" evidence="3">
    <location>
        <begin position="160"/>
        <end position="170"/>
    </location>
</feature>
<feature type="region of interest" description="Disordered" evidence="3">
    <location>
        <begin position="152"/>
        <end position="175"/>
    </location>
</feature>
<dbReference type="GO" id="GO:0005085">
    <property type="term" value="F:guanyl-nucleotide exchange factor activity"/>
    <property type="evidence" value="ECO:0007669"/>
    <property type="project" value="UniProtKB-KW"/>
</dbReference>
<feature type="compositionally biased region" description="Gly residues" evidence="3">
    <location>
        <begin position="88"/>
        <end position="97"/>
    </location>
</feature>
<dbReference type="InterPro" id="IPR043324">
    <property type="entry name" value="PH_PLEKHG1_G2_G3"/>
</dbReference>
<feature type="region of interest" description="Disordered" evidence="3">
    <location>
        <begin position="1384"/>
        <end position="1465"/>
    </location>
</feature>
<dbReference type="Gene3D" id="2.30.29.30">
    <property type="entry name" value="Pleckstrin-homology domain (PH domain)/Phosphotyrosine-binding domain (PTB)"/>
    <property type="match status" value="1"/>
</dbReference>
<feature type="domain" description="PH" evidence="4">
    <location>
        <begin position="423"/>
        <end position="517"/>
    </location>
</feature>
<feature type="region of interest" description="Disordered" evidence="3">
    <location>
        <begin position="832"/>
        <end position="874"/>
    </location>
</feature>
<dbReference type="InterPro" id="IPR011993">
    <property type="entry name" value="PH-like_dom_sf"/>
</dbReference>
<dbReference type="GeneID" id="117639357"/>
<evidence type="ECO:0000256" key="1">
    <source>
        <dbReference type="ARBA" id="ARBA00022553"/>
    </source>
</evidence>
<evidence type="ECO:0000256" key="2">
    <source>
        <dbReference type="ARBA" id="ARBA00022658"/>
    </source>
</evidence>
<feature type="compositionally biased region" description="Basic and acidic residues" evidence="3">
    <location>
        <begin position="560"/>
        <end position="577"/>
    </location>
</feature>